<dbReference type="InterPro" id="IPR002838">
    <property type="entry name" value="AIM24"/>
</dbReference>
<dbReference type="PANTHER" id="PTHR43657:SF1">
    <property type="entry name" value="ALTERED INHERITANCE OF MITOCHONDRIA PROTEIN 24, MITOCHONDRIAL"/>
    <property type="match status" value="1"/>
</dbReference>
<reference evidence="1" key="1">
    <citation type="journal article" date="2020" name="mSystems">
        <title>Genome- and Community-Level Interaction Insights into Carbon Utilization and Element Cycling Functions of Hydrothermarchaeota in Hydrothermal Sediment.</title>
        <authorList>
            <person name="Zhou Z."/>
            <person name="Liu Y."/>
            <person name="Xu W."/>
            <person name="Pan J."/>
            <person name="Luo Z.H."/>
            <person name="Li M."/>
        </authorList>
    </citation>
    <scope>NUCLEOTIDE SEQUENCE [LARGE SCALE GENOMIC DNA]</scope>
    <source>
        <strain evidence="1">SpSt-123</strain>
    </source>
</reference>
<organism evidence="1">
    <name type="scientific">Fervidicoccus fontis</name>
    <dbReference type="NCBI Taxonomy" id="683846"/>
    <lineage>
        <taxon>Archaea</taxon>
        <taxon>Thermoproteota</taxon>
        <taxon>Thermoprotei</taxon>
        <taxon>Fervidicoccales</taxon>
        <taxon>Fervidicoccaceae</taxon>
        <taxon>Fervidicoccus</taxon>
    </lineage>
</organism>
<dbReference type="Gene3D" id="3.60.160.10">
    <property type="entry name" value="Mitochondrial biogenesis AIM24"/>
    <property type="match status" value="1"/>
</dbReference>
<comment type="caution">
    <text evidence="1">The sequence shown here is derived from an EMBL/GenBank/DDBJ whole genome shotgun (WGS) entry which is preliminary data.</text>
</comment>
<dbReference type="InterPro" id="IPR016031">
    <property type="entry name" value="Trp_RNA-bd_attenuator-like_dom"/>
</dbReference>
<dbReference type="Pfam" id="PF01987">
    <property type="entry name" value="AIM24"/>
    <property type="match status" value="1"/>
</dbReference>
<dbReference type="SUPFAM" id="SSF51219">
    <property type="entry name" value="TRAP-like"/>
    <property type="match status" value="1"/>
</dbReference>
<dbReference type="NCBIfam" id="TIGR00266">
    <property type="entry name" value="TIGR00266 family protein"/>
    <property type="match status" value="1"/>
</dbReference>
<dbReference type="AlphaFoldDB" id="A0A7C1IHS0"/>
<dbReference type="InterPro" id="IPR036983">
    <property type="entry name" value="AIM24_sf"/>
</dbReference>
<dbReference type="EMBL" id="DSDY01000061">
    <property type="protein sequence ID" value="HDS10372.1"/>
    <property type="molecule type" value="Genomic_DNA"/>
</dbReference>
<dbReference type="PANTHER" id="PTHR43657">
    <property type="entry name" value="TRYPTOPHAN RNA-BINDING ATTENUATOR PROTEIN-LIKE PROTEIN"/>
    <property type="match status" value="1"/>
</dbReference>
<name>A0A7C1IHS0_9CREN</name>
<accession>A0A7C1IHS0</accession>
<gene>
    <name evidence="1" type="ORF">ENO04_01935</name>
</gene>
<protein>
    <submittedName>
        <fullName evidence="1">TIGR00266 family protein</fullName>
    </submittedName>
</protein>
<evidence type="ECO:0000313" key="1">
    <source>
        <dbReference type="EMBL" id="HDS10372.1"/>
    </source>
</evidence>
<proteinExistence type="predicted"/>
<sequence>MKWEVFAQPSYTALKVELDPGEEIIAEPGAYLMNKGELQVDTSTMGVLSAFKRAFLGGESFFLNKFRAVSKSELWLVPSYPGDIRYIQLSPSTRFYVQDGAFLAMHGNIKIDVAWRGARGLLAQGEIFWLKLEGAGGVWVSSYGAIVEKEVGINEVFRVDNNHLVAMTDMRWKITKLGGLKTFFLGGEGLIVEVEGPGKIYIQTRSLPMLAKLIADLIPKR</sequence>